<sequence length="142" mass="16768">MTPDKYSAVWVSHTSINDFRQCPRAYFLKHVYKDPKTGHKIKIMTPPLALGQIVHEVIEEMSTLPTQDRFKKIPMDRYDELWKKITGKKGGFFDRDTEDKYKRRGREMIARITKHPGPIAEKAVKIKESLPYYWLSEEENII</sequence>
<feature type="non-terminal residue" evidence="2">
    <location>
        <position position="142"/>
    </location>
</feature>
<dbReference type="InterPro" id="IPR038726">
    <property type="entry name" value="PDDEXK_AddAB-type"/>
</dbReference>
<dbReference type="Proteomes" id="UP000231383">
    <property type="component" value="Unassembled WGS sequence"/>
</dbReference>
<feature type="domain" description="PD-(D/E)XK endonuclease-like" evidence="1">
    <location>
        <begin position="11"/>
        <end position="114"/>
    </location>
</feature>
<dbReference type="Pfam" id="PF12705">
    <property type="entry name" value="PDDEXK_1"/>
    <property type="match status" value="1"/>
</dbReference>
<gene>
    <name evidence="2" type="ORF">CO051_03110</name>
</gene>
<organism evidence="2 3">
    <name type="scientific">Candidatus Roizmanbacteria bacterium CG_4_9_14_0_2_um_filter_39_13</name>
    <dbReference type="NCBI Taxonomy" id="1974839"/>
    <lineage>
        <taxon>Bacteria</taxon>
        <taxon>Candidatus Roizmaniibacteriota</taxon>
    </lineage>
</organism>
<dbReference type="EMBL" id="PFSC01000084">
    <property type="protein sequence ID" value="PJC32527.1"/>
    <property type="molecule type" value="Genomic_DNA"/>
</dbReference>
<dbReference type="AlphaFoldDB" id="A0A2M8EZT2"/>
<reference evidence="3" key="1">
    <citation type="submission" date="2017-09" db="EMBL/GenBank/DDBJ databases">
        <title>Depth-based differentiation of microbial function through sediment-hosted aquifers and enrichment of novel symbionts in the deep terrestrial subsurface.</title>
        <authorList>
            <person name="Probst A.J."/>
            <person name="Ladd B."/>
            <person name="Jarett J.K."/>
            <person name="Geller-Mcgrath D.E."/>
            <person name="Sieber C.M.K."/>
            <person name="Emerson J.B."/>
            <person name="Anantharaman K."/>
            <person name="Thomas B.C."/>
            <person name="Malmstrom R."/>
            <person name="Stieglmeier M."/>
            <person name="Klingl A."/>
            <person name="Woyke T."/>
            <person name="Ryan C.M."/>
            <person name="Banfield J.F."/>
        </authorList>
    </citation>
    <scope>NUCLEOTIDE SEQUENCE [LARGE SCALE GENOMIC DNA]</scope>
</reference>
<proteinExistence type="predicted"/>
<accession>A0A2M8EZT2</accession>
<evidence type="ECO:0000259" key="1">
    <source>
        <dbReference type="Pfam" id="PF12705"/>
    </source>
</evidence>
<evidence type="ECO:0000313" key="2">
    <source>
        <dbReference type="EMBL" id="PJC32527.1"/>
    </source>
</evidence>
<protein>
    <recommendedName>
        <fullName evidence="1">PD-(D/E)XK endonuclease-like domain-containing protein</fullName>
    </recommendedName>
</protein>
<evidence type="ECO:0000313" key="3">
    <source>
        <dbReference type="Proteomes" id="UP000231383"/>
    </source>
</evidence>
<name>A0A2M8EZT2_9BACT</name>
<comment type="caution">
    <text evidence="2">The sequence shown here is derived from an EMBL/GenBank/DDBJ whole genome shotgun (WGS) entry which is preliminary data.</text>
</comment>